<organism evidence="1 2">
    <name type="scientific">Escherichia phage FEC19</name>
    <dbReference type="NCBI Taxonomy" id="2315486"/>
    <lineage>
        <taxon>Viruses</taxon>
        <taxon>Duplodnaviria</taxon>
        <taxon>Heunggongvirae</taxon>
        <taxon>Uroviricota</taxon>
        <taxon>Caudoviricetes</taxon>
        <taxon>Lindbergviridae</taxon>
        <taxon>Wifcevirus</taxon>
        <taxon>Wifcevirus FEC19</taxon>
    </lineage>
</organism>
<dbReference type="Proteomes" id="UP000268320">
    <property type="component" value="Genome"/>
</dbReference>
<sequence>MTDVDLIDMLATRIEEGLAAYSRADLSAVPVQKKYQPTQQGIPTGDQIWFNLLFSVPFGWSMRKSEFVNDESQFVNGKFKDIEDQIYATRFQISGLFPEVPGDPEKPTANDVLTYLARFITHKANLRDWFKKHQASVYRIDMNNNEKFYDDMSQFESFPSFDLVILHRNAISIDTPAVARAVNNDLGDVPV</sequence>
<dbReference type="Pfam" id="PF22756">
    <property type="entry name" value="E217_gp29"/>
    <property type="match status" value="1"/>
</dbReference>
<dbReference type="RefSeq" id="YP_009813035.1">
    <property type="nucleotide sequence ID" value="NC_048073.1"/>
</dbReference>
<evidence type="ECO:0000313" key="2">
    <source>
        <dbReference type="Proteomes" id="UP000268320"/>
    </source>
</evidence>
<evidence type="ECO:0000313" key="1">
    <source>
        <dbReference type="EMBL" id="AYD85498.1"/>
    </source>
</evidence>
<dbReference type="GeneID" id="55004110"/>
<dbReference type="KEGG" id="vg:55004110"/>
<dbReference type="InterPro" id="IPR054447">
    <property type="entry name" value="Gp29-like"/>
</dbReference>
<accession>A0A386KIM1</accession>
<reference evidence="1 2" key="1">
    <citation type="submission" date="2018-08" db="EMBL/GenBank/DDBJ databases">
        <title>Characterization and Complete Genome Sequence Analysis of a Lytic Bacteriophage FEC19 infecting Escherichia coli O157:H7.</title>
        <authorList>
            <person name="Fan C."/>
            <person name="Zhao C."/>
            <person name="Tie D."/>
            <person name="Sun Y."/>
        </authorList>
    </citation>
    <scope>NUCLEOTIDE SEQUENCE [LARGE SCALE GENOMIC DNA]</scope>
</reference>
<protein>
    <submittedName>
        <fullName evidence="1">Uncharacterized protein</fullName>
    </submittedName>
</protein>
<keyword evidence="2" id="KW-1185">Reference proteome</keyword>
<proteinExistence type="predicted"/>
<name>A0A386KIM1_9CAUD</name>
<dbReference type="EMBL" id="MH816966">
    <property type="protein sequence ID" value="AYD85498.1"/>
    <property type="molecule type" value="Genomic_DNA"/>
</dbReference>